<dbReference type="HOGENOM" id="CLU_029044_0_0_1"/>
<proteinExistence type="predicted"/>
<gene>
    <name evidence="3" type="ORF">PHLGIDRAFT_121706</name>
</gene>
<dbReference type="STRING" id="745531.A0A0C3PDG3"/>
<feature type="region of interest" description="Disordered" evidence="1">
    <location>
        <begin position="485"/>
        <end position="509"/>
    </location>
</feature>
<dbReference type="PROSITE" id="PS50181">
    <property type="entry name" value="FBOX"/>
    <property type="match status" value="1"/>
</dbReference>
<dbReference type="SUPFAM" id="SSF81383">
    <property type="entry name" value="F-box domain"/>
    <property type="match status" value="1"/>
</dbReference>
<sequence length="563" mass="61319">MSFLGLLRPRTHLDSTSSQGEAPTPSIKSTTSTFRKRLSSFNVFRSSRRLRKSAPNGAVGFTAAGRSPYEGYSQSRETTPEPSLEIRRPSGLGRRASITSDGWWAEEERPLPERKQSVSTPELTLFFDTAAGKGKIELKEKAWGVKAEEVKRWASLPAEVVKRVLEYVPQEEVWKVGLTCRAFLAVARARTYRNINLLNASQHQVDRCINLLAQKRDLAVLVDCFACTSLPPANTSGASSPLPSVSFAIALNNMQNITRLVLSWFDSALLFHTTFRLRHLEFLCSTASRGDLEALSAWLTNQRTIASLSFPQLHFDEETAQWLAGAGSQLSDIPEDDDGPEEECRSALFPPTVLPVLESLCGPSSLVTVLVPGRPVASVKIHLHTTIYDGLRPSSVAAELGKSTVPIASLAVVATAQSRIDARTIERVVMAAGAELGASVTTLEIECALETQVLYKQVTSVLPRYRTLQTLRLWRDVAEALPSGPPDRVVFPTSSPPSPPSSSADAASPERTMECAQFVVWRKHCPTLSLVVFPSGASWQMSEGGDGPTVALVGVVEHIKSDS</sequence>
<protein>
    <recommendedName>
        <fullName evidence="2">F-box domain-containing protein</fullName>
    </recommendedName>
</protein>
<feature type="region of interest" description="Disordered" evidence="1">
    <location>
        <begin position="55"/>
        <end position="88"/>
    </location>
</feature>
<dbReference type="Proteomes" id="UP000053257">
    <property type="component" value="Unassembled WGS sequence"/>
</dbReference>
<feature type="region of interest" description="Disordered" evidence="1">
    <location>
        <begin position="1"/>
        <end position="34"/>
    </location>
</feature>
<evidence type="ECO:0000313" key="3">
    <source>
        <dbReference type="EMBL" id="KIP03303.1"/>
    </source>
</evidence>
<evidence type="ECO:0000313" key="4">
    <source>
        <dbReference type="Proteomes" id="UP000053257"/>
    </source>
</evidence>
<evidence type="ECO:0000256" key="1">
    <source>
        <dbReference type="SAM" id="MobiDB-lite"/>
    </source>
</evidence>
<accession>A0A0C3PDG3</accession>
<dbReference type="AlphaFoldDB" id="A0A0C3PDG3"/>
<name>A0A0C3PDG3_PHLG1</name>
<feature type="domain" description="F-box" evidence="2">
    <location>
        <begin position="150"/>
        <end position="195"/>
    </location>
</feature>
<dbReference type="CDD" id="cd09917">
    <property type="entry name" value="F-box_SF"/>
    <property type="match status" value="1"/>
</dbReference>
<evidence type="ECO:0000259" key="2">
    <source>
        <dbReference type="PROSITE" id="PS50181"/>
    </source>
</evidence>
<organism evidence="3 4">
    <name type="scientific">Phlebiopsis gigantea (strain 11061_1 CR5-6)</name>
    <name type="common">White-rot fungus</name>
    <name type="synonym">Peniophora gigantea</name>
    <dbReference type="NCBI Taxonomy" id="745531"/>
    <lineage>
        <taxon>Eukaryota</taxon>
        <taxon>Fungi</taxon>
        <taxon>Dikarya</taxon>
        <taxon>Basidiomycota</taxon>
        <taxon>Agaricomycotina</taxon>
        <taxon>Agaricomycetes</taxon>
        <taxon>Polyporales</taxon>
        <taxon>Phanerochaetaceae</taxon>
        <taxon>Phlebiopsis</taxon>
    </lineage>
</organism>
<feature type="compositionally biased region" description="Polar residues" evidence="1">
    <location>
        <begin position="72"/>
        <end position="81"/>
    </location>
</feature>
<dbReference type="OrthoDB" id="3259156at2759"/>
<dbReference type="InterPro" id="IPR001810">
    <property type="entry name" value="F-box_dom"/>
</dbReference>
<dbReference type="EMBL" id="KN840623">
    <property type="protein sequence ID" value="KIP03303.1"/>
    <property type="molecule type" value="Genomic_DNA"/>
</dbReference>
<dbReference type="InterPro" id="IPR036047">
    <property type="entry name" value="F-box-like_dom_sf"/>
</dbReference>
<reference evidence="3 4" key="1">
    <citation type="journal article" date="2014" name="PLoS Genet.">
        <title>Analysis of the Phlebiopsis gigantea genome, transcriptome and secretome provides insight into its pioneer colonization strategies of wood.</title>
        <authorList>
            <person name="Hori C."/>
            <person name="Ishida T."/>
            <person name="Igarashi K."/>
            <person name="Samejima M."/>
            <person name="Suzuki H."/>
            <person name="Master E."/>
            <person name="Ferreira P."/>
            <person name="Ruiz-Duenas F.J."/>
            <person name="Held B."/>
            <person name="Canessa P."/>
            <person name="Larrondo L.F."/>
            <person name="Schmoll M."/>
            <person name="Druzhinina I.S."/>
            <person name="Kubicek C.P."/>
            <person name="Gaskell J.A."/>
            <person name="Kersten P."/>
            <person name="St John F."/>
            <person name="Glasner J."/>
            <person name="Sabat G."/>
            <person name="Splinter BonDurant S."/>
            <person name="Syed K."/>
            <person name="Yadav J."/>
            <person name="Mgbeahuruike A.C."/>
            <person name="Kovalchuk A."/>
            <person name="Asiegbu F.O."/>
            <person name="Lackner G."/>
            <person name="Hoffmeister D."/>
            <person name="Rencoret J."/>
            <person name="Gutierrez A."/>
            <person name="Sun H."/>
            <person name="Lindquist E."/>
            <person name="Barry K."/>
            <person name="Riley R."/>
            <person name="Grigoriev I.V."/>
            <person name="Henrissat B."/>
            <person name="Kues U."/>
            <person name="Berka R.M."/>
            <person name="Martinez A.T."/>
            <person name="Covert S.F."/>
            <person name="Blanchette R.A."/>
            <person name="Cullen D."/>
        </authorList>
    </citation>
    <scope>NUCLEOTIDE SEQUENCE [LARGE SCALE GENOMIC DNA]</scope>
    <source>
        <strain evidence="3 4">11061_1 CR5-6</strain>
    </source>
</reference>
<feature type="compositionally biased region" description="Polar residues" evidence="1">
    <location>
        <begin position="14"/>
        <end position="34"/>
    </location>
</feature>
<keyword evidence="4" id="KW-1185">Reference proteome</keyword>